<evidence type="ECO:0000313" key="2">
    <source>
        <dbReference type="EMBL" id="MEE2527250.1"/>
    </source>
</evidence>
<comment type="caution">
    <text evidence="2">The sequence shown here is derived from an EMBL/GenBank/DDBJ whole genome shotgun (WGS) entry which is preliminary data.</text>
</comment>
<evidence type="ECO:0000256" key="1">
    <source>
        <dbReference type="SAM" id="SignalP"/>
    </source>
</evidence>
<keyword evidence="1" id="KW-0732">Signal</keyword>
<sequence>MSRYARALTAGTSSAILLCAVASADDTTEILNGQINLQAQVNANGQVVAGQTGNVNLTAVGAGNMLDVETQTSHDVTSDQQFGGFVTSTATTSGVELTGTTTTTSSAYGNSAVLELRGDSDIAITQSATDGSNVFSGASLNVDGYSFSNITAATAAANAVETVGSYGGIEGPISQDSGAAVEARANVEARTGGLGEFSVTAATASGNAIRSEGDESSVILATDQANRGAVRASARVNAGGGGVFTTVAAQAQGNGLDIATEWAYGEARGTQVNSGTTDAEANINIGNFDNESILASSESLGNSAILTNLGTDTFLGLAQTNTGGVSSIMRFDGNNGGEVIGSSSAFGNAATSWGCQACPDTQTEGTINQVNTGTVNSTFQTQYLTGWGTTGTATAIGNSATFVIQDSGQ</sequence>
<evidence type="ECO:0000313" key="3">
    <source>
        <dbReference type="Proteomes" id="UP001354971"/>
    </source>
</evidence>
<name>A0ABU7LTS1_9PROT</name>
<dbReference type="InterPro" id="IPR049860">
    <property type="entry name" value="Holdfast_HfaD"/>
</dbReference>
<dbReference type="NCBIfam" id="NF037936">
    <property type="entry name" value="holdfast_HfaD"/>
    <property type="match status" value="1"/>
</dbReference>
<protein>
    <submittedName>
        <fullName evidence="2">Holdfast anchor protein HfaD</fullName>
    </submittedName>
</protein>
<feature type="chain" id="PRO_5047181200" evidence="1">
    <location>
        <begin position="25"/>
        <end position="409"/>
    </location>
</feature>
<organism evidence="2 3">
    <name type="scientific">Hyphobacterium lacteum</name>
    <dbReference type="NCBI Taxonomy" id="3116575"/>
    <lineage>
        <taxon>Bacteria</taxon>
        <taxon>Pseudomonadati</taxon>
        <taxon>Pseudomonadota</taxon>
        <taxon>Alphaproteobacteria</taxon>
        <taxon>Maricaulales</taxon>
        <taxon>Maricaulaceae</taxon>
        <taxon>Hyphobacterium</taxon>
    </lineage>
</organism>
<reference evidence="2 3" key="1">
    <citation type="submission" date="2024-01" db="EMBL/GenBank/DDBJ databases">
        <title>Hyphobacterium bacterium isolated from marine sediment.</title>
        <authorList>
            <person name="Zhao S."/>
        </authorList>
    </citation>
    <scope>NUCLEOTIDE SEQUENCE [LARGE SCALE GENOMIC DNA]</scope>
    <source>
        <strain evidence="3">HN65</strain>
    </source>
</reference>
<feature type="signal peptide" evidence="1">
    <location>
        <begin position="1"/>
        <end position="24"/>
    </location>
</feature>
<dbReference type="EMBL" id="JAZDRP010000010">
    <property type="protein sequence ID" value="MEE2527250.1"/>
    <property type="molecule type" value="Genomic_DNA"/>
</dbReference>
<dbReference type="RefSeq" id="WP_330199912.1">
    <property type="nucleotide sequence ID" value="NZ_JAZDRP010000010.1"/>
</dbReference>
<dbReference type="Proteomes" id="UP001354971">
    <property type="component" value="Unassembled WGS sequence"/>
</dbReference>
<gene>
    <name evidence="2" type="primary">hfaD</name>
    <name evidence="2" type="ORF">V0U79_12860</name>
</gene>
<keyword evidence="3" id="KW-1185">Reference proteome</keyword>
<accession>A0ABU7LTS1</accession>
<proteinExistence type="predicted"/>